<organism evidence="3 4">
    <name type="scientific">Syntrophus gentianae</name>
    <dbReference type="NCBI Taxonomy" id="43775"/>
    <lineage>
        <taxon>Bacteria</taxon>
        <taxon>Pseudomonadati</taxon>
        <taxon>Thermodesulfobacteriota</taxon>
        <taxon>Syntrophia</taxon>
        <taxon>Syntrophales</taxon>
        <taxon>Syntrophaceae</taxon>
        <taxon>Syntrophus</taxon>
    </lineage>
</organism>
<evidence type="ECO:0000313" key="4">
    <source>
        <dbReference type="Proteomes" id="UP000198744"/>
    </source>
</evidence>
<reference evidence="3 4" key="1">
    <citation type="submission" date="2016-10" db="EMBL/GenBank/DDBJ databases">
        <authorList>
            <person name="de Groot N.N."/>
        </authorList>
    </citation>
    <scope>NUCLEOTIDE SEQUENCE [LARGE SCALE GENOMIC DNA]</scope>
    <source>
        <strain evidence="3 4">DSM 8423</strain>
    </source>
</reference>
<keyword evidence="1" id="KW-0328">Glycosyltransferase</keyword>
<name>A0A1H7WG07_9BACT</name>
<dbReference type="AlphaFoldDB" id="A0A1H7WG07"/>
<evidence type="ECO:0000256" key="2">
    <source>
        <dbReference type="ARBA" id="ARBA00022679"/>
    </source>
</evidence>
<dbReference type="EMBL" id="FOBS01000006">
    <property type="protein sequence ID" value="SEM20431.1"/>
    <property type="molecule type" value="Genomic_DNA"/>
</dbReference>
<dbReference type="SUPFAM" id="SSF53756">
    <property type="entry name" value="UDP-Glycosyltransferase/glycogen phosphorylase"/>
    <property type="match status" value="1"/>
</dbReference>
<dbReference type="Proteomes" id="UP000198744">
    <property type="component" value="Unassembled WGS sequence"/>
</dbReference>
<dbReference type="Pfam" id="PF05693">
    <property type="entry name" value="Glycogen_syn"/>
    <property type="match status" value="1"/>
</dbReference>
<dbReference type="PANTHER" id="PTHR10176">
    <property type="entry name" value="GLYCOGEN SYNTHASE"/>
    <property type="match status" value="1"/>
</dbReference>
<dbReference type="GO" id="GO:0005737">
    <property type="term" value="C:cytoplasm"/>
    <property type="evidence" value="ECO:0007669"/>
    <property type="project" value="TreeGrafter"/>
</dbReference>
<dbReference type="GO" id="GO:0004373">
    <property type="term" value="F:alpha-1,4-glucan glucosyltransferase (UDP-glucose donor) activity"/>
    <property type="evidence" value="ECO:0007669"/>
    <property type="project" value="InterPro"/>
</dbReference>
<evidence type="ECO:0000256" key="1">
    <source>
        <dbReference type="ARBA" id="ARBA00022676"/>
    </source>
</evidence>
<protein>
    <submittedName>
        <fullName evidence="3">Glycogen synthase</fullName>
    </submittedName>
</protein>
<sequence length="371" mass="41723">MDENQNRYLFECSWEVCNKVGGIYTVISSKIREAMKVFGENYYLLGPDFKTNLDFEETDEECWNKIREGAAIKDLPCRFGRWRIPGEPKVILVNFSVKYNKDQLLYRMWEDYGVDSIAGGWDYTEPVMFSYACGEVIETIYNLLVRPQGGTAVAQFHEWMTGAGLLFLKKAIPEIGTVFTTHATILGRTLAGSGMDIYASMDHISPMREANAHNITAKYSMEAAAAREAGCLTTVSDITALEAKNFLGRYPEMITPNGLDVEQIPNLVQDRRPALRSRMRLLKAACRFLKKDLPSDTRIIAVSGRYEFHNKGIDVFLDALGRLEKEMKSDQSILVYLFVLGGHTDLIPALQSDYAKGETGTPPDLHAPLTL</sequence>
<evidence type="ECO:0000313" key="3">
    <source>
        <dbReference type="EMBL" id="SEM20431.1"/>
    </source>
</evidence>
<keyword evidence="2" id="KW-0808">Transferase</keyword>
<accession>A0A1H7WG07</accession>
<dbReference type="STRING" id="43775.SAMN04489760_106140"/>
<proteinExistence type="predicted"/>
<dbReference type="PANTHER" id="PTHR10176:SF3">
    <property type="entry name" value="GLYCOGEN [STARCH] SYNTHASE"/>
    <property type="match status" value="1"/>
</dbReference>
<gene>
    <name evidence="3" type="ORF">SAMN04489760_106140</name>
</gene>
<dbReference type="InterPro" id="IPR008631">
    <property type="entry name" value="Glycogen_synth"/>
</dbReference>
<keyword evidence="4" id="KW-1185">Reference proteome</keyword>
<dbReference type="Gene3D" id="3.40.50.2000">
    <property type="entry name" value="Glycogen Phosphorylase B"/>
    <property type="match status" value="1"/>
</dbReference>
<dbReference type="GO" id="GO:0005978">
    <property type="term" value="P:glycogen biosynthetic process"/>
    <property type="evidence" value="ECO:0007669"/>
    <property type="project" value="InterPro"/>
</dbReference>
<dbReference type="RefSeq" id="WP_217638891.1">
    <property type="nucleotide sequence ID" value="NZ_FOBS01000006.1"/>
</dbReference>